<dbReference type="FunFam" id="3.40.50.300:FF:000418">
    <property type="entry name" value="Iron-sulfur cluster carrier protein"/>
    <property type="match status" value="1"/>
</dbReference>
<evidence type="ECO:0000313" key="11">
    <source>
        <dbReference type="EMBL" id="OBW95524.1"/>
    </source>
</evidence>
<dbReference type="Pfam" id="PF10609">
    <property type="entry name" value="ParA"/>
    <property type="match status" value="1"/>
</dbReference>
<dbReference type="NCBIfam" id="NF008669">
    <property type="entry name" value="PRK11670.1"/>
    <property type="match status" value="1"/>
</dbReference>
<gene>
    <name evidence="11" type="ORF">QS62_02840</name>
</gene>
<evidence type="ECO:0000259" key="10">
    <source>
        <dbReference type="Pfam" id="PF01883"/>
    </source>
</evidence>
<keyword evidence="9" id="KW-0378">Hydrolase</keyword>
<dbReference type="InterPro" id="IPR000808">
    <property type="entry name" value="Mrp-like_CS"/>
</dbReference>
<dbReference type="PANTHER" id="PTHR42961">
    <property type="entry name" value="IRON-SULFUR PROTEIN NUBPL"/>
    <property type="match status" value="1"/>
</dbReference>
<dbReference type="InterPro" id="IPR034904">
    <property type="entry name" value="FSCA_dom_sf"/>
</dbReference>
<keyword evidence="4 9" id="KW-0547">Nucleotide-binding</keyword>
<dbReference type="EMBL" id="JTJL01000011">
    <property type="protein sequence ID" value="OBW95524.1"/>
    <property type="molecule type" value="Genomic_DNA"/>
</dbReference>
<dbReference type="GO" id="GO:0005829">
    <property type="term" value="C:cytosol"/>
    <property type="evidence" value="ECO:0007669"/>
    <property type="project" value="TreeGrafter"/>
</dbReference>
<accession>A0A1A7P2S3</accession>
<dbReference type="GO" id="GO:0051539">
    <property type="term" value="F:4 iron, 4 sulfur cluster binding"/>
    <property type="evidence" value="ECO:0007669"/>
    <property type="project" value="TreeGrafter"/>
</dbReference>
<dbReference type="SUPFAM" id="SSF52540">
    <property type="entry name" value="P-loop containing nucleoside triphosphate hydrolases"/>
    <property type="match status" value="1"/>
</dbReference>
<dbReference type="PANTHER" id="PTHR42961:SF2">
    <property type="entry name" value="IRON-SULFUR PROTEIN NUBPL"/>
    <property type="match status" value="1"/>
</dbReference>
<evidence type="ECO:0000256" key="7">
    <source>
        <dbReference type="ARBA" id="ARBA00023014"/>
    </source>
</evidence>
<dbReference type="Gene3D" id="3.30.300.130">
    <property type="entry name" value="Fe-S cluster assembly (FSCA)"/>
    <property type="match status" value="1"/>
</dbReference>
<evidence type="ECO:0000256" key="6">
    <source>
        <dbReference type="ARBA" id="ARBA00023004"/>
    </source>
</evidence>
<evidence type="ECO:0000256" key="3">
    <source>
        <dbReference type="ARBA" id="ARBA00022723"/>
    </source>
</evidence>
<comment type="subunit">
    <text evidence="9">Homodimer.</text>
</comment>
<evidence type="ECO:0000256" key="8">
    <source>
        <dbReference type="ARBA" id="ARBA00024036"/>
    </source>
</evidence>
<dbReference type="InterPro" id="IPR019591">
    <property type="entry name" value="Mrp/NBP35_ATP-bd"/>
</dbReference>
<evidence type="ECO:0000256" key="9">
    <source>
        <dbReference type="HAMAP-Rule" id="MF_02040"/>
    </source>
</evidence>
<dbReference type="InterPro" id="IPR033756">
    <property type="entry name" value="YlxH/NBP35"/>
</dbReference>
<comment type="similarity">
    <text evidence="8 9">Belongs to the Mrp/NBP35 ATP-binding proteins family.</text>
</comment>
<comment type="similarity">
    <text evidence="1">In the N-terminal section; belongs to the MIP18 family.</text>
</comment>
<feature type="binding site" evidence="9">
    <location>
        <begin position="117"/>
        <end position="124"/>
    </location>
    <ligand>
        <name>ATP</name>
        <dbReference type="ChEBI" id="CHEBI:30616"/>
    </ligand>
</feature>
<dbReference type="Gene3D" id="3.40.50.300">
    <property type="entry name" value="P-loop containing nucleotide triphosphate hydrolases"/>
    <property type="match status" value="1"/>
</dbReference>
<dbReference type="HAMAP" id="MF_02040">
    <property type="entry name" value="Mrp_NBP35"/>
    <property type="match status" value="1"/>
</dbReference>
<keyword evidence="12" id="KW-1185">Reference proteome</keyword>
<evidence type="ECO:0000256" key="1">
    <source>
        <dbReference type="ARBA" id="ARBA00007352"/>
    </source>
</evidence>
<dbReference type="PROSITE" id="PS01215">
    <property type="entry name" value="MRP"/>
    <property type="match status" value="1"/>
</dbReference>
<dbReference type="AlphaFoldDB" id="A0A1A7P2S3"/>
<comment type="function">
    <text evidence="9">Binds and transfers iron-sulfur (Fe-S) clusters to target apoproteins. Can hydrolyze ATP.</text>
</comment>
<evidence type="ECO:0000256" key="4">
    <source>
        <dbReference type="ARBA" id="ARBA00022741"/>
    </source>
</evidence>
<dbReference type="GO" id="GO:0016887">
    <property type="term" value="F:ATP hydrolysis activity"/>
    <property type="evidence" value="ECO:0007669"/>
    <property type="project" value="UniProtKB-UniRule"/>
</dbReference>
<proteinExistence type="inferred from homology"/>
<evidence type="ECO:0000313" key="12">
    <source>
        <dbReference type="Proteomes" id="UP000092649"/>
    </source>
</evidence>
<name>A0A1A7P2S3_9PAST</name>
<dbReference type="InterPro" id="IPR027417">
    <property type="entry name" value="P-loop_NTPase"/>
</dbReference>
<dbReference type="GO" id="GO:0016226">
    <property type="term" value="P:iron-sulfur cluster assembly"/>
    <property type="evidence" value="ECO:0007669"/>
    <property type="project" value="InterPro"/>
</dbReference>
<dbReference type="InterPro" id="IPR044304">
    <property type="entry name" value="NUBPL-like"/>
</dbReference>
<keyword evidence="3 9" id="KW-0479">Metal-binding</keyword>
<sequence length="372" mass="40364">MSSLNFTFSNMDEALAQQIADKIRQFQHPTLQKDLLSLKALKKLSLENNKLQITLTMPFAWNSGFADLKQALTNELAQLTNVNEVEWQLNYQIATLKRANNQPAVNGVKNIIAVTSGKGGVGKSTTAVNLALALQAQGAKVGILDADIYGPSIPYMLGAEGQRPTSPDNQHMVPIVAHGLKSNSIGYLMEADSATIWRGPMASSALSQLLNETWWTDLDYLVIDMPPGTGDIQLTLSQQIPVTGALVVTTPQDIALLDAIKGIAMFKRVSVPVLGIIENMSVHICANCGHHEAIFGTGGAEKVAQKYDIKLLGQLPLHIRLREDLDQGKPTVVAAPDHEITQAFLALAQTVAAELYWQGETIPAEIMIREVK</sequence>
<dbReference type="OrthoDB" id="9809679at2"/>
<comment type="similarity">
    <text evidence="2">In the C-terminal section; belongs to the Mrp/NBP35 ATP-binding proteins family.</text>
</comment>
<dbReference type="Pfam" id="PF01883">
    <property type="entry name" value="FeS_assembly_P"/>
    <property type="match status" value="1"/>
</dbReference>
<dbReference type="CDD" id="cd02037">
    <property type="entry name" value="Mrp_NBP35"/>
    <property type="match status" value="1"/>
</dbReference>
<dbReference type="Proteomes" id="UP000092649">
    <property type="component" value="Unassembled WGS sequence"/>
</dbReference>
<comment type="caution">
    <text evidence="11">The sequence shown here is derived from an EMBL/GenBank/DDBJ whole genome shotgun (WGS) entry which is preliminary data.</text>
</comment>
<organism evidence="11 12">
    <name type="scientific">Gallibacterium salpingitidis</name>
    <dbReference type="NCBI Taxonomy" id="505341"/>
    <lineage>
        <taxon>Bacteria</taxon>
        <taxon>Pseudomonadati</taxon>
        <taxon>Pseudomonadota</taxon>
        <taxon>Gammaproteobacteria</taxon>
        <taxon>Pasteurellales</taxon>
        <taxon>Pasteurellaceae</taxon>
        <taxon>Gallibacterium</taxon>
    </lineage>
</organism>
<keyword evidence="5 9" id="KW-0067">ATP-binding</keyword>
<reference evidence="11 12" key="1">
    <citation type="submission" date="2014-11" db="EMBL/GenBank/DDBJ databases">
        <title>Pan-genome of Gallibacterium spp.</title>
        <authorList>
            <person name="Kudirkiene E."/>
            <person name="Bojesen A.M."/>
        </authorList>
    </citation>
    <scope>NUCLEOTIDE SEQUENCE [LARGE SCALE GENOMIC DNA]</scope>
    <source>
        <strain evidence="11 12">F150</strain>
    </source>
</reference>
<dbReference type="GO" id="GO:0140663">
    <property type="term" value="F:ATP-dependent FeS chaperone activity"/>
    <property type="evidence" value="ECO:0007669"/>
    <property type="project" value="InterPro"/>
</dbReference>
<keyword evidence="7 9" id="KW-0411">Iron-sulfur</keyword>
<dbReference type="InterPro" id="IPR002744">
    <property type="entry name" value="MIP18-like"/>
</dbReference>
<dbReference type="PATRIC" id="fig|505341.3.peg.574"/>
<dbReference type="GO" id="GO:0005524">
    <property type="term" value="F:ATP binding"/>
    <property type="evidence" value="ECO:0007669"/>
    <property type="project" value="UniProtKB-UniRule"/>
</dbReference>
<feature type="domain" description="MIP18 family-like" evidence="10">
    <location>
        <begin position="17"/>
        <end position="87"/>
    </location>
</feature>
<evidence type="ECO:0000256" key="5">
    <source>
        <dbReference type="ARBA" id="ARBA00022840"/>
    </source>
</evidence>
<dbReference type="SUPFAM" id="SSF117916">
    <property type="entry name" value="Fe-S cluster assembly (FSCA) domain-like"/>
    <property type="match status" value="1"/>
</dbReference>
<keyword evidence="6 9" id="KW-0408">Iron</keyword>
<dbReference type="GO" id="GO:0046872">
    <property type="term" value="F:metal ion binding"/>
    <property type="evidence" value="ECO:0007669"/>
    <property type="project" value="UniProtKB-KW"/>
</dbReference>
<protein>
    <recommendedName>
        <fullName evidence="9">Iron-sulfur cluster carrier protein</fullName>
    </recommendedName>
</protein>
<evidence type="ECO:0000256" key="2">
    <source>
        <dbReference type="ARBA" id="ARBA00008205"/>
    </source>
</evidence>